<dbReference type="EMBL" id="QFYQ01000001">
    <property type="protein sequence ID" value="RAK56236.1"/>
    <property type="molecule type" value="Genomic_DNA"/>
</dbReference>
<dbReference type="GO" id="GO:0071949">
    <property type="term" value="F:FAD binding"/>
    <property type="evidence" value="ECO:0007669"/>
    <property type="project" value="InterPro"/>
</dbReference>
<dbReference type="SUPFAM" id="SSF55103">
    <property type="entry name" value="FAD-linked oxidases, C-terminal domain"/>
    <property type="match status" value="1"/>
</dbReference>
<dbReference type="GO" id="GO:0016491">
    <property type="term" value="F:oxidoreductase activity"/>
    <property type="evidence" value="ECO:0007669"/>
    <property type="project" value="UniProtKB-KW"/>
</dbReference>
<dbReference type="InterPro" id="IPR006094">
    <property type="entry name" value="Oxid_FAD_bind_N"/>
</dbReference>
<keyword evidence="2" id="KW-0285">Flavoprotein</keyword>
<organism evidence="6 7">
    <name type="scientific">Phenylobacterium soli</name>
    <dbReference type="NCBI Taxonomy" id="2170551"/>
    <lineage>
        <taxon>Bacteria</taxon>
        <taxon>Pseudomonadati</taxon>
        <taxon>Pseudomonadota</taxon>
        <taxon>Alphaproteobacteria</taxon>
        <taxon>Caulobacterales</taxon>
        <taxon>Caulobacteraceae</taxon>
        <taxon>Phenylobacterium</taxon>
    </lineage>
</organism>
<dbReference type="SUPFAM" id="SSF56176">
    <property type="entry name" value="FAD-binding/transporter-associated domain-like"/>
    <property type="match status" value="1"/>
</dbReference>
<evidence type="ECO:0000256" key="3">
    <source>
        <dbReference type="ARBA" id="ARBA00022827"/>
    </source>
</evidence>
<dbReference type="PANTHER" id="PTHR11748:SF103">
    <property type="entry name" value="GLYCOLATE OXIDASE SUBUNIT GLCE"/>
    <property type="match status" value="1"/>
</dbReference>
<dbReference type="InterPro" id="IPR016166">
    <property type="entry name" value="FAD-bd_PCMH"/>
</dbReference>
<gene>
    <name evidence="6" type="ORF">DJ017_05355</name>
</gene>
<evidence type="ECO:0000259" key="5">
    <source>
        <dbReference type="PROSITE" id="PS51387"/>
    </source>
</evidence>
<dbReference type="AlphaFoldDB" id="A0A328AR76"/>
<reference evidence="7" key="1">
    <citation type="submission" date="2018-05" db="EMBL/GenBank/DDBJ databases">
        <authorList>
            <person name="Li X."/>
        </authorList>
    </citation>
    <scope>NUCLEOTIDE SEQUENCE [LARGE SCALE GENOMIC DNA]</scope>
    <source>
        <strain evidence="7">LX32</strain>
    </source>
</reference>
<dbReference type="InterPro" id="IPR016164">
    <property type="entry name" value="FAD-linked_Oxase-like_C"/>
</dbReference>
<dbReference type="Pfam" id="PF01565">
    <property type="entry name" value="FAD_binding_4"/>
    <property type="match status" value="1"/>
</dbReference>
<dbReference type="NCBIfam" id="NF008439">
    <property type="entry name" value="PRK11282.1"/>
    <property type="match status" value="1"/>
</dbReference>
<comment type="caution">
    <text evidence="6">The sequence shown here is derived from an EMBL/GenBank/DDBJ whole genome shotgun (WGS) entry which is preliminary data.</text>
</comment>
<evidence type="ECO:0000256" key="2">
    <source>
        <dbReference type="ARBA" id="ARBA00022630"/>
    </source>
</evidence>
<dbReference type="Gene3D" id="3.30.465.10">
    <property type="match status" value="1"/>
</dbReference>
<dbReference type="InterPro" id="IPR016169">
    <property type="entry name" value="FAD-bd_PCMH_sub2"/>
</dbReference>
<dbReference type="OrthoDB" id="9811557at2"/>
<dbReference type="InterPro" id="IPR016171">
    <property type="entry name" value="Vanillyl_alc_oxidase_C-sub2"/>
</dbReference>
<dbReference type="PANTHER" id="PTHR11748">
    <property type="entry name" value="D-LACTATE DEHYDROGENASE"/>
    <property type="match status" value="1"/>
</dbReference>
<keyword evidence="3" id="KW-0274">FAD</keyword>
<dbReference type="Pfam" id="PF02913">
    <property type="entry name" value="FAD-oxidase_C"/>
    <property type="match status" value="1"/>
</dbReference>
<comment type="cofactor">
    <cofactor evidence="1">
        <name>FAD</name>
        <dbReference type="ChEBI" id="CHEBI:57692"/>
    </cofactor>
</comment>
<dbReference type="InterPro" id="IPR036318">
    <property type="entry name" value="FAD-bd_PCMH-like_sf"/>
</dbReference>
<evidence type="ECO:0000256" key="4">
    <source>
        <dbReference type="ARBA" id="ARBA00023002"/>
    </source>
</evidence>
<evidence type="ECO:0000313" key="6">
    <source>
        <dbReference type="EMBL" id="RAK56236.1"/>
    </source>
</evidence>
<dbReference type="InterPro" id="IPR004113">
    <property type="entry name" value="FAD-bd_oxidored_4_C"/>
</dbReference>
<evidence type="ECO:0000313" key="7">
    <source>
        <dbReference type="Proteomes" id="UP000249254"/>
    </source>
</evidence>
<name>A0A328AR76_9CAUL</name>
<evidence type="ECO:0000256" key="1">
    <source>
        <dbReference type="ARBA" id="ARBA00001974"/>
    </source>
</evidence>
<keyword evidence="4" id="KW-0560">Oxidoreductase</keyword>
<keyword evidence="7" id="KW-1185">Reference proteome</keyword>
<dbReference type="PROSITE" id="PS51387">
    <property type="entry name" value="FAD_PCMH"/>
    <property type="match status" value="1"/>
</dbReference>
<dbReference type="Gene3D" id="1.10.45.10">
    <property type="entry name" value="Vanillyl-alcohol Oxidase, Chain A, domain 4"/>
    <property type="match status" value="1"/>
</dbReference>
<proteinExistence type="predicted"/>
<accession>A0A328AR76</accession>
<feature type="domain" description="FAD-binding PCMH-type" evidence="5">
    <location>
        <begin position="1"/>
        <end position="179"/>
    </location>
</feature>
<protein>
    <submittedName>
        <fullName evidence="6">Glycolate oxidase subunit GlcE</fullName>
    </submittedName>
</protein>
<sequence>METPGTPEEVLEILADCAAKARPIEVMGGGTKRGVGRVEGAVLTLSTKALDSVLDYQPEELVLTARPGAGLADLERLVTSENQMLPFEPPSLVKLLGAKGEPTLGGVLAANLSGPRRVRAGAARDHLLGFSAVSGRGEVFKAGGKVVKNVTGYDLSKLMAGSWGTLAVLTEVTIKVLPRAKTEASLLVFGLDDRRAIQAMSRALNAPVEVSGAAHLPLAVAARPPLAAQMPVTVLRLEGFEASVAARVESLAEALREFGRVDRLDAEHSREFWAQVREVDAFQADPRPLWRVSVPPAAGWRIGEALSDVVYDWGGGLVWALSDDASAVRRAARSAGGHATLYRGQAEATAFEPLDGALAALTARVKAAFDPQGILNPGRTGI</sequence>
<dbReference type="Proteomes" id="UP000249254">
    <property type="component" value="Unassembled WGS sequence"/>
</dbReference>